<organism evidence="2 3">
    <name type="scientific">Parelaphostrongylus tenuis</name>
    <name type="common">Meningeal worm</name>
    <dbReference type="NCBI Taxonomy" id="148309"/>
    <lineage>
        <taxon>Eukaryota</taxon>
        <taxon>Metazoa</taxon>
        <taxon>Ecdysozoa</taxon>
        <taxon>Nematoda</taxon>
        <taxon>Chromadorea</taxon>
        <taxon>Rhabditida</taxon>
        <taxon>Rhabditina</taxon>
        <taxon>Rhabditomorpha</taxon>
        <taxon>Strongyloidea</taxon>
        <taxon>Metastrongylidae</taxon>
        <taxon>Parelaphostrongylus</taxon>
    </lineage>
</organism>
<evidence type="ECO:0000313" key="2">
    <source>
        <dbReference type="EMBL" id="KAJ1354624.1"/>
    </source>
</evidence>
<evidence type="ECO:0000256" key="1">
    <source>
        <dbReference type="SAM" id="MobiDB-lite"/>
    </source>
</evidence>
<reference evidence="2" key="1">
    <citation type="submission" date="2021-06" db="EMBL/GenBank/DDBJ databases">
        <title>Parelaphostrongylus tenuis whole genome reference sequence.</title>
        <authorList>
            <person name="Garwood T.J."/>
            <person name="Larsen P.A."/>
            <person name="Fountain-Jones N.M."/>
            <person name="Garbe J.R."/>
            <person name="Macchietto M.G."/>
            <person name="Kania S.A."/>
            <person name="Gerhold R.W."/>
            <person name="Richards J.E."/>
            <person name="Wolf T.M."/>
        </authorList>
    </citation>
    <scope>NUCLEOTIDE SEQUENCE</scope>
    <source>
        <strain evidence="2">MNPRO001-30</strain>
        <tissue evidence="2">Meninges</tissue>
    </source>
</reference>
<sequence length="78" mass="8907">ARYHNPLRFPKSQSARPGSAPPPSLPGGVHHLMAQNIITPEMVVVKYCRRILCTNQMLIAWNMERLLVKSSLRRMPSR</sequence>
<comment type="caution">
    <text evidence="2">The sequence shown here is derived from an EMBL/GenBank/DDBJ whole genome shotgun (WGS) entry which is preliminary data.</text>
</comment>
<dbReference type="Proteomes" id="UP001196413">
    <property type="component" value="Unassembled WGS sequence"/>
</dbReference>
<name>A0AAD5QM72_PARTN</name>
<evidence type="ECO:0000313" key="3">
    <source>
        <dbReference type="Proteomes" id="UP001196413"/>
    </source>
</evidence>
<protein>
    <submittedName>
        <fullName evidence="2">Uncharacterized protein</fullName>
    </submittedName>
</protein>
<proteinExistence type="predicted"/>
<gene>
    <name evidence="2" type="ORF">KIN20_011615</name>
</gene>
<feature type="region of interest" description="Disordered" evidence="1">
    <location>
        <begin position="1"/>
        <end position="26"/>
    </location>
</feature>
<keyword evidence="3" id="KW-1185">Reference proteome</keyword>
<accession>A0AAD5QM72</accession>
<dbReference type="EMBL" id="JAHQIW010002135">
    <property type="protein sequence ID" value="KAJ1354624.1"/>
    <property type="molecule type" value="Genomic_DNA"/>
</dbReference>
<dbReference type="AlphaFoldDB" id="A0AAD5QM72"/>
<feature type="non-terminal residue" evidence="2">
    <location>
        <position position="1"/>
    </location>
</feature>